<feature type="transmembrane region" description="Helical" evidence="6">
    <location>
        <begin position="94"/>
        <end position="115"/>
    </location>
</feature>
<evidence type="ECO:0000259" key="7">
    <source>
        <dbReference type="Pfam" id="PF20684"/>
    </source>
</evidence>
<dbReference type="InterPro" id="IPR049326">
    <property type="entry name" value="Rhodopsin_dom_fungi"/>
</dbReference>
<evidence type="ECO:0000256" key="2">
    <source>
        <dbReference type="ARBA" id="ARBA00022692"/>
    </source>
</evidence>
<keyword evidence="4 6" id="KW-0472">Membrane</keyword>
<dbReference type="OrthoDB" id="5417887at2759"/>
<keyword evidence="9" id="KW-1185">Reference proteome</keyword>
<feature type="domain" description="Rhodopsin" evidence="7">
    <location>
        <begin position="31"/>
        <end position="284"/>
    </location>
</feature>
<name>A0A9N9YR39_9HYPO</name>
<dbReference type="Pfam" id="PF20684">
    <property type="entry name" value="Fung_rhodopsin"/>
    <property type="match status" value="1"/>
</dbReference>
<feature type="transmembrane region" description="Helical" evidence="6">
    <location>
        <begin position="258"/>
        <end position="278"/>
    </location>
</feature>
<comment type="similarity">
    <text evidence="5">Belongs to the SAT4 family.</text>
</comment>
<dbReference type="PANTHER" id="PTHR33048:SF42">
    <property type="entry name" value="INTEGRAL MEMBRANE PROTEIN"/>
    <property type="match status" value="1"/>
</dbReference>
<dbReference type="InterPro" id="IPR052337">
    <property type="entry name" value="SAT4-like"/>
</dbReference>
<comment type="caution">
    <text evidence="8">The sequence shown here is derived from an EMBL/GenBank/DDBJ whole genome shotgun (WGS) entry which is preliminary data.</text>
</comment>
<evidence type="ECO:0000256" key="4">
    <source>
        <dbReference type="ARBA" id="ARBA00023136"/>
    </source>
</evidence>
<protein>
    <recommendedName>
        <fullName evidence="7">Rhodopsin domain-containing protein</fullName>
    </recommendedName>
</protein>
<gene>
    <name evidence="8" type="ORF">CRHIZ90672A_00001517</name>
</gene>
<dbReference type="Proteomes" id="UP000696573">
    <property type="component" value="Unassembled WGS sequence"/>
</dbReference>
<sequence length="413" mass="45446">MSETAVVENAVTIVNAAIWPLAGIATLFFALRLYCRIAKSRETGWDDYALAAGWVLLLAAGGTLATTTIEWNYFGTSLDSQTSATVPLLVSLTHTLHVLSLALAKTAFAATLLHYSSRAEKVVVWTIIGSINALFVFHVFAQWKSVCGDESQAYRLPGDCWVVRNPGIVNIVSSSKLLPATREIRVLTMFVVYSAATDFLLAFLPWRVFRRLQMNRTERIVVGVSMTFALIAGVTGILKGIQSIKTLDRSDPQLMWNLLLFWIFALAEPSATIIAASIPSFRVLDNATGSDFRISRSPAAFLADIEQGPKRSKPRAEEPVEHLLEDSDSDNRSILTTHRDNDGRRTRAVTTAGGGITLKTEVSIEFNRNSGRTFKKKGEAYEMQPGVQRSNSIKVKGKEQVLPYTPGKGTFNE</sequence>
<dbReference type="AlphaFoldDB" id="A0A9N9YR39"/>
<reference evidence="8" key="1">
    <citation type="submission" date="2021-10" db="EMBL/GenBank/DDBJ databases">
        <authorList>
            <person name="Piombo E."/>
        </authorList>
    </citation>
    <scope>NUCLEOTIDE SEQUENCE</scope>
</reference>
<evidence type="ECO:0000313" key="8">
    <source>
        <dbReference type="EMBL" id="CAH0027552.1"/>
    </source>
</evidence>
<accession>A0A9N9YR39</accession>
<evidence type="ECO:0000256" key="5">
    <source>
        <dbReference type="ARBA" id="ARBA00038359"/>
    </source>
</evidence>
<feature type="transmembrane region" description="Helical" evidence="6">
    <location>
        <begin position="122"/>
        <end position="141"/>
    </location>
</feature>
<keyword evidence="3 6" id="KW-1133">Transmembrane helix</keyword>
<comment type="subcellular location">
    <subcellularLocation>
        <location evidence="1">Membrane</location>
        <topology evidence="1">Multi-pass membrane protein</topology>
    </subcellularLocation>
</comment>
<feature type="transmembrane region" description="Helical" evidence="6">
    <location>
        <begin position="47"/>
        <end position="74"/>
    </location>
</feature>
<feature type="transmembrane region" description="Helical" evidence="6">
    <location>
        <begin position="12"/>
        <end position="35"/>
    </location>
</feature>
<evidence type="ECO:0000256" key="3">
    <source>
        <dbReference type="ARBA" id="ARBA00022989"/>
    </source>
</evidence>
<evidence type="ECO:0000256" key="6">
    <source>
        <dbReference type="SAM" id="Phobius"/>
    </source>
</evidence>
<evidence type="ECO:0000256" key="1">
    <source>
        <dbReference type="ARBA" id="ARBA00004141"/>
    </source>
</evidence>
<dbReference type="PANTHER" id="PTHR33048">
    <property type="entry name" value="PTH11-LIKE INTEGRAL MEMBRANE PROTEIN (AFU_ORTHOLOGUE AFUA_5G11245)"/>
    <property type="match status" value="1"/>
</dbReference>
<feature type="transmembrane region" description="Helical" evidence="6">
    <location>
        <begin position="186"/>
        <end position="208"/>
    </location>
</feature>
<feature type="transmembrane region" description="Helical" evidence="6">
    <location>
        <begin position="220"/>
        <end position="238"/>
    </location>
</feature>
<dbReference type="GO" id="GO:0016020">
    <property type="term" value="C:membrane"/>
    <property type="evidence" value="ECO:0007669"/>
    <property type="project" value="UniProtKB-SubCell"/>
</dbReference>
<organism evidence="8 9">
    <name type="scientific">Clonostachys rhizophaga</name>
    <dbReference type="NCBI Taxonomy" id="160324"/>
    <lineage>
        <taxon>Eukaryota</taxon>
        <taxon>Fungi</taxon>
        <taxon>Dikarya</taxon>
        <taxon>Ascomycota</taxon>
        <taxon>Pezizomycotina</taxon>
        <taxon>Sordariomycetes</taxon>
        <taxon>Hypocreomycetidae</taxon>
        <taxon>Hypocreales</taxon>
        <taxon>Bionectriaceae</taxon>
        <taxon>Clonostachys</taxon>
    </lineage>
</organism>
<keyword evidence="2 6" id="KW-0812">Transmembrane</keyword>
<dbReference type="EMBL" id="CABFNQ020000730">
    <property type="protein sequence ID" value="CAH0027552.1"/>
    <property type="molecule type" value="Genomic_DNA"/>
</dbReference>
<evidence type="ECO:0000313" key="9">
    <source>
        <dbReference type="Proteomes" id="UP000696573"/>
    </source>
</evidence>
<proteinExistence type="inferred from homology"/>